<keyword evidence="1" id="KW-1133">Transmembrane helix</keyword>
<gene>
    <name evidence="2" type="ORF">OP10G_0552</name>
</gene>
<evidence type="ECO:0000256" key="1">
    <source>
        <dbReference type="SAM" id="Phobius"/>
    </source>
</evidence>
<dbReference type="KEGG" id="fgi:OP10G_0552"/>
<dbReference type="RefSeq" id="WP_025227424.1">
    <property type="nucleotide sequence ID" value="NZ_CP007139.1"/>
</dbReference>
<feature type="transmembrane region" description="Helical" evidence="1">
    <location>
        <begin position="208"/>
        <end position="229"/>
    </location>
</feature>
<dbReference type="HOGENOM" id="CLU_972358_0_0_0"/>
<name>A0A068NMA7_FIMGI</name>
<keyword evidence="1" id="KW-0472">Membrane</keyword>
<evidence type="ECO:0000313" key="2">
    <source>
        <dbReference type="EMBL" id="AIE83920.1"/>
    </source>
</evidence>
<organism evidence="2 3">
    <name type="scientific">Fimbriimonas ginsengisoli Gsoil 348</name>
    <dbReference type="NCBI Taxonomy" id="661478"/>
    <lineage>
        <taxon>Bacteria</taxon>
        <taxon>Bacillati</taxon>
        <taxon>Armatimonadota</taxon>
        <taxon>Fimbriimonadia</taxon>
        <taxon>Fimbriimonadales</taxon>
        <taxon>Fimbriimonadaceae</taxon>
        <taxon>Fimbriimonas</taxon>
    </lineage>
</organism>
<feature type="transmembrane region" description="Helical" evidence="1">
    <location>
        <begin position="59"/>
        <end position="79"/>
    </location>
</feature>
<dbReference type="AlphaFoldDB" id="A0A068NMA7"/>
<feature type="transmembrane region" description="Helical" evidence="1">
    <location>
        <begin position="33"/>
        <end position="52"/>
    </location>
</feature>
<feature type="transmembrane region" description="Helical" evidence="1">
    <location>
        <begin position="177"/>
        <end position="196"/>
    </location>
</feature>
<feature type="transmembrane region" description="Helical" evidence="1">
    <location>
        <begin position="99"/>
        <end position="125"/>
    </location>
</feature>
<dbReference type="Proteomes" id="UP000027982">
    <property type="component" value="Chromosome"/>
</dbReference>
<sequence length="286" mass="30958">MFALQVVIHTLPTALVGHVLYRMTTYGYPTPKGIFLLYLFSSFVSWTLVGTFSTRILRGCHGAGAVCALAIPFFAAFLWQCEQNGIHTSAIGLLAPAGLALMFAAIPALIVQSIIAPYLVDSLYLRRRLGVRDIREQDPSAIDPEPLGLLILCHAVPTIAITYGNGFFESANNGREFLVVMLVTFLSSALWVTTLRKYLWDINLQTRLIAGGMCGQLVPAFAIAAYWSLHFGADSSSAVHAAVLNASSTALVTIPIQALISVWAGRNRRAFSFQCAQAPNALKPNA</sequence>
<reference evidence="2 3" key="1">
    <citation type="journal article" date="2014" name="PLoS ONE">
        <title>The first complete genome sequence of the class fimbriimonadia in the phylum armatimonadetes.</title>
        <authorList>
            <person name="Hu Z.Y."/>
            <person name="Wang Y.Z."/>
            <person name="Im W.T."/>
            <person name="Wang S.Y."/>
            <person name="Zhao G.P."/>
            <person name="Zheng H.J."/>
            <person name="Quan Z.X."/>
        </authorList>
    </citation>
    <scope>NUCLEOTIDE SEQUENCE [LARGE SCALE GENOMIC DNA]</scope>
    <source>
        <strain evidence="2">Gsoil 348</strain>
    </source>
</reference>
<keyword evidence="1" id="KW-0812">Transmembrane</keyword>
<proteinExistence type="predicted"/>
<evidence type="ECO:0000313" key="3">
    <source>
        <dbReference type="Proteomes" id="UP000027982"/>
    </source>
</evidence>
<feature type="transmembrane region" description="Helical" evidence="1">
    <location>
        <begin position="241"/>
        <end position="264"/>
    </location>
</feature>
<feature type="transmembrane region" description="Helical" evidence="1">
    <location>
        <begin position="146"/>
        <end position="165"/>
    </location>
</feature>
<accession>A0A068NMA7</accession>
<protein>
    <submittedName>
        <fullName evidence="2">Uncharacterized protein</fullName>
    </submittedName>
</protein>
<dbReference type="EMBL" id="CP007139">
    <property type="protein sequence ID" value="AIE83920.1"/>
    <property type="molecule type" value="Genomic_DNA"/>
</dbReference>
<dbReference type="STRING" id="661478.OP10G_0552"/>
<keyword evidence="3" id="KW-1185">Reference proteome</keyword>